<reference evidence="3" key="1">
    <citation type="submission" date="2017-09" db="EMBL/GenBank/DDBJ databases">
        <title>Metaegenomics of thermophilic ammonia-oxidizing enrichment culture.</title>
        <authorList>
            <person name="Kato S."/>
            <person name="Suzuki K."/>
        </authorList>
    </citation>
    <scope>NUCLEOTIDE SEQUENCE [LARGE SCALE GENOMIC DNA]</scope>
</reference>
<dbReference type="Proteomes" id="UP000236173">
    <property type="component" value="Unassembled WGS sequence"/>
</dbReference>
<name>A0A2H5XE43_9BACT</name>
<sequence length="172" mass="19208">MLKWDLSEGGSLEPPQRKTVRQETRPPRHSEGGSPSRCEKNGASGDAPSETFGGRLSEPPQRKTVRQETRPPRHSEGGSPSRRKENGASRRRALRDIRRAALRAAAKKNGASGERTLRDIRRAALLSRRKEKRCVRRTHPPRHSEGGSLEPPQRKTVRQENAPSETFGGRLS</sequence>
<proteinExistence type="predicted"/>
<feature type="region of interest" description="Disordered" evidence="1">
    <location>
        <begin position="1"/>
        <end position="97"/>
    </location>
</feature>
<feature type="compositionally biased region" description="Basic residues" evidence="1">
    <location>
        <begin position="127"/>
        <end position="141"/>
    </location>
</feature>
<comment type="caution">
    <text evidence="2">The sequence shown here is derived from an EMBL/GenBank/DDBJ whole genome shotgun (WGS) entry which is preliminary data.</text>
</comment>
<accession>A0A2H5XE43</accession>
<protein>
    <submittedName>
        <fullName evidence="2">Uncharacterized protein</fullName>
    </submittedName>
</protein>
<feature type="compositionally biased region" description="Basic and acidic residues" evidence="1">
    <location>
        <begin position="65"/>
        <end position="97"/>
    </location>
</feature>
<evidence type="ECO:0000256" key="1">
    <source>
        <dbReference type="SAM" id="MobiDB-lite"/>
    </source>
</evidence>
<organism evidence="2 3">
    <name type="scientific">Candidatus Fervidibacter japonicus</name>
    <dbReference type="NCBI Taxonomy" id="2035412"/>
    <lineage>
        <taxon>Bacteria</taxon>
        <taxon>Candidatus Fervidibacterota</taxon>
        <taxon>Candidatus Fervidibacter</taxon>
    </lineage>
</organism>
<gene>
    <name evidence="2" type="ORF">HRbin17_01974</name>
</gene>
<feature type="region of interest" description="Disordered" evidence="1">
    <location>
        <begin position="125"/>
        <end position="172"/>
    </location>
</feature>
<dbReference type="EMBL" id="BEHT01000028">
    <property type="protein sequence ID" value="GBC99450.1"/>
    <property type="molecule type" value="Genomic_DNA"/>
</dbReference>
<feature type="compositionally biased region" description="Basic and acidic residues" evidence="1">
    <location>
        <begin position="20"/>
        <end position="31"/>
    </location>
</feature>
<evidence type="ECO:0000313" key="3">
    <source>
        <dbReference type="Proteomes" id="UP000236173"/>
    </source>
</evidence>
<evidence type="ECO:0000313" key="2">
    <source>
        <dbReference type="EMBL" id="GBC99450.1"/>
    </source>
</evidence>
<dbReference type="AlphaFoldDB" id="A0A2H5XE43"/>